<protein>
    <submittedName>
        <fullName evidence="1">Uncharacterized protein</fullName>
    </submittedName>
</protein>
<evidence type="ECO:0000313" key="1">
    <source>
        <dbReference type="EMBL" id="PKI54369.1"/>
    </source>
</evidence>
<name>A0A2I0JDN8_PUNGR</name>
<organism evidence="1 2">
    <name type="scientific">Punica granatum</name>
    <name type="common">Pomegranate</name>
    <dbReference type="NCBI Taxonomy" id="22663"/>
    <lineage>
        <taxon>Eukaryota</taxon>
        <taxon>Viridiplantae</taxon>
        <taxon>Streptophyta</taxon>
        <taxon>Embryophyta</taxon>
        <taxon>Tracheophyta</taxon>
        <taxon>Spermatophyta</taxon>
        <taxon>Magnoliopsida</taxon>
        <taxon>eudicotyledons</taxon>
        <taxon>Gunneridae</taxon>
        <taxon>Pentapetalae</taxon>
        <taxon>rosids</taxon>
        <taxon>malvids</taxon>
        <taxon>Myrtales</taxon>
        <taxon>Lythraceae</taxon>
        <taxon>Punica</taxon>
    </lineage>
</organism>
<keyword evidence="2" id="KW-1185">Reference proteome</keyword>
<comment type="caution">
    <text evidence="1">The sequence shown here is derived from an EMBL/GenBank/DDBJ whole genome shotgun (WGS) entry which is preliminary data.</text>
</comment>
<evidence type="ECO:0000313" key="2">
    <source>
        <dbReference type="Proteomes" id="UP000233551"/>
    </source>
</evidence>
<reference evidence="1 2" key="1">
    <citation type="submission" date="2017-11" db="EMBL/GenBank/DDBJ databases">
        <title>De-novo sequencing of pomegranate (Punica granatum L.) genome.</title>
        <authorList>
            <person name="Akparov Z."/>
            <person name="Amiraslanov A."/>
            <person name="Hajiyeva S."/>
            <person name="Abbasov M."/>
            <person name="Kaur K."/>
            <person name="Hamwieh A."/>
            <person name="Solovyev V."/>
            <person name="Salamov A."/>
            <person name="Braich B."/>
            <person name="Kosarev P."/>
            <person name="Mahmoud A."/>
            <person name="Hajiyev E."/>
            <person name="Babayeva S."/>
            <person name="Izzatullayeva V."/>
            <person name="Mammadov A."/>
            <person name="Mammadov A."/>
            <person name="Sharifova S."/>
            <person name="Ojaghi J."/>
            <person name="Eynullazada K."/>
            <person name="Bayramov B."/>
            <person name="Abdulazimova A."/>
            <person name="Shahmuradov I."/>
        </authorList>
    </citation>
    <scope>NUCLEOTIDE SEQUENCE [LARGE SCALE GENOMIC DNA]</scope>
    <source>
        <strain evidence="2">cv. AG2017</strain>
        <tissue evidence="1">Leaf</tissue>
    </source>
</reference>
<dbReference type="EMBL" id="PGOL01001784">
    <property type="protein sequence ID" value="PKI54369.1"/>
    <property type="molecule type" value="Genomic_DNA"/>
</dbReference>
<sequence>MAEAFNIVHKKNQRMRMEFWDVLSDHSRELALFVLAKDNEIHQELGPVLCSSPAAVLIISHVIVMMLNCSAKDDDEEIVACLLKTKLFPVVLHCPERGHGYTDCESSNLFNISFSILLNFFGMDDLTIAEWARQVRVNVAHGHYYRPIVTDKHPEALRQSFAAMLELER</sequence>
<accession>A0A2I0JDN8</accession>
<proteinExistence type="predicted"/>
<dbReference type="AlphaFoldDB" id="A0A2I0JDN8"/>
<dbReference type="Proteomes" id="UP000233551">
    <property type="component" value="Unassembled WGS sequence"/>
</dbReference>
<gene>
    <name evidence="1" type="ORF">CRG98_025255</name>
</gene>